<evidence type="ECO:0000313" key="10">
    <source>
        <dbReference type="Proteomes" id="UP000887540"/>
    </source>
</evidence>
<proteinExistence type="inferred from homology"/>
<dbReference type="PROSITE" id="PS50005">
    <property type="entry name" value="TPR"/>
    <property type="match status" value="1"/>
</dbReference>
<dbReference type="Pfam" id="PF07719">
    <property type="entry name" value="TPR_2"/>
    <property type="match status" value="1"/>
</dbReference>
<dbReference type="Pfam" id="PF14559">
    <property type="entry name" value="TPR_19"/>
    <property type="match status" value="1"/>
</dbReference>
<organism evidence="10 11">
    <name type="scientific">Acrobeloides nanus</name>
    <dbReference type="NCBI Taxonomy" id="290746"/>
    <lineage>
        <taxon>Eukaryota</taxon>
        <taxon>Metazoa</taxon>
        <taxon>Ecdysozoa</taxon>
        <taxon>Nematoda</taxon>
        <taxon>Chromadorea</taxon>
        <taxon>Rhabditida</taxon>
        <taxon>Tylenchina</taxon>
        <taxon>Cephalobomorpha</taxon>
        <taxon>Cephaloboidea</taxon>
        <taxon>Cephalobidae</taxon>
        <taxon>Acrobeloides</taxon>
    </lineage>
</organism>
<evidence type="ECO:0000256" key="3">
    <source>
        <dbReference type="ARBA" id="ARBA00022737"/>
    </source>
</evidence>
<feature type="repeat" description="TPR" evidence="8">
    <location>
        <begin position="24"/>
        <end position="57"/>
    </location>
</feature>
<dbReference type="Proteomes" id="UP000887540">
    <property type="component" value="Unplaced"/>
</dbReference>
<evidence type="ECO:0000256" key="6">
    <source>
        <dbReference type="ARBA" id="ARBA00023069"/>
    </source>
</evidence>
<accession>A0A914D6X9</accession>
<evidence type="ECO:0000256" key="9">
    <source>
        <dbReference type="RuleBase" id="RU367070"/>
    </source>
</evidence>
<dbReference type="AlphaFoldDB" id="A0A914D6X9"/>
<reference evidence="11" key="1">
    <citation type="submission" date="2022-11" db="UniProtKB">
        <authorList>
            <consortium name="WormBaseParasite"/>
        </authorList>
    </citation>
    <scope>IDENTIFICATION</scope>
</reference>
<evidence type="ECO:0000256" key="5">
    <source>
        <dbReference type="ARBA" id="ARBA00022803"/>
    </source>
</evidence>
<protein>
    <recommendedName>
        <fullName evidence="9">Tetratricopeptide repeat protein 30</fullName>
    </recommendedName>
</protein>
<keyword evidence="3" id="KW-0677">Repeat</keyword>
<dbReference type="GO" id="GO:0005879">
    <property type="term" value="C:axonemal microtubule"/>
    <property type="evidence" value="ECO:0007669"/>
    <property type="project" value="UniProtKB-UniRule"/>
</dbReference>
<comment type="subcellular location">
    <subcellularLocation>
        <location evidence="1 9">Cell projection</location>
        <location evidence="1 9">Cilium</location>
    </subcellularLocation>
</comment>
<evidence type="ECO:0000256" key="2">
    <source>
        <dbReference type="ARBA" id="ARBA00009522"/>
    </source>
</evidence>
<dbReference type="SMART" id="SM00028">
    <property type="entry name" value="TPR"/>
    <property type="match status" value="3"/>
</dbReference>
<evidence type="ECO:0000256" key="4">
    <source>
        <dbReference type="ARBA" id="ARBA00022794"/>
    </source>
</evidence>
<evidence type="ECO:0000256" key="8">
    <source>
        <dbReference type="PROSITE-ProRule" id="PRU00339"/>
    </source>
</evidence>
<dbReference type="InterPro" id="IPR011990">
    <property type="entry name" value="TPR-like_helical_dom_sf"/>
</dbReference>
<dbReference type="PANTHER" id="PTHR20931:SF0">
    <property type="entry name" value="TETRATRICOPEPTIDE REPEAT PROTEIN 30"/>
    <property type="match status" value="1"/>
</dbReference>
<dbReference type="InterPro" id="IPR019734">
    <property type="entry name" value="TPR_rpt"/>
</dbReference>
<dbReference type="WBParaSite" id="ACRNAN_scaffold18805.g6879.t1">
    <property type="protein sequence ID" value="ACRNAN_scaffold18805.g6879.t1"/>
    <property type="gene ID" value="ACRNAN_scaffold18805.g6879"/>
</dbReference>
<keyword evidence="4 9" id="KW-0970">Cilium biogenesis/degradation</keyword>
<dbReference type="SUPFAM" id="SSF48452">
    <property type="entry name" value="TPR-like"/>
    <property type="match status" value="1"/>
</dbReference>
<comment type="similarity">
    <text evidence="2 9">Belongs to the TTC30/dfy-1/fleer family.</text>
</comment>
<dbReference type="InterPro" id="IPR039941">
    <property type="entry name" value="TT30"/>
</dbReference>
<keyword evidence="10" id="KW-1185">Reference proteome</keyword>
<evidence type="ECO:0000256" key="7">
    <source>
        <dbReference type="ARBA" id="ARBA00023273"/>
    </source>
</evidence>
<sequence>IKDHRYAEAMRVLQYELQRSPNSRAALSLLGYCYYNTQDFIMAAECYDKLTQLYPDHTDYKLHHAQSLYNAFMFPEAIAVMAQIDEPTMMPLVVKLDAAIKYREEDLNNARILVEQFESDDPDTEVNLACLDYKEGNYEKALQRFTNATNVHGYQSELAYALALCHYQMDEFQQALKYISEIIDRGVKDYPELGIGMVTEGMDVRSVGNTLLLHETALVEACNLKFAIEYRLKNVDAAAEALTDMPPRSEEELDPVTLHNQAMIHVDMNLADSFAKLQYLLSQNPFPPETFANLLLLYCKYEVSLRSLKLNIFLYMLPFYLKIDA</sequence>
<evidence type="ECO:0000256" key="1">
    <source>
        <dbReference type="ARBA" id="ARBA00004138"/>
    </source>
</evidence>
<dbReference type="GO" id="GO:0120170">
    <property type="term" value="F:intraciliary transport particle B binding"/>
    <property type="evidence" value="ECO:0007669"/>
    <property type="project" value="TreeGrafter"/>
</dbReference>
<keyword evidence="5 8" id="KW-0802">TPR repeat</keyword>
<comment type="function">
    <text evidence="9">Required for polyglutamylation of axonemal tubulin. Plays a role in anterograde intraflagellar transport (IFT), the process by which cilia precursors are transported from the base of the cilium to the site of their incorporation at the tip.</text>
</comment>
<name>A0A914D6X9_9BILA</name>
<evidence type="ECO:0000313" key="11">
    <source>
        <dbReference type="WBParaSite" id="ACRNAN_scaffold18805.g6879.t1"/>
    </source>
</evidence>
<dbReference type="GO" id="GO:0042073">
    <property type="term" value="P:intraciliary transport"/>
    <property type="evidence" value="ECO:0007669"/>
    <property type="project" value="UniProtKB-UniRule"/>
</dbReference>
<dbReference type="GO" id="GO:0030992">
    <property type="term" value="C:intraciliary transport particle B"/>
    <property type="evidence" value="ECO:0007669"/>
    <property type="project" value="TreeGrafter"/>
</dbReference>
<keyword evidence="7 9" id="KW-0966">Cell projection</keyword>
<dbReference type="PANTHER" id="PTHR20931">
    <property type="entry name" value="TETRATRICOPEPTIDE REPEAT PROTEIN 30"/>
    <property type="match status" value="1"/>
</dbReference>
<keyword evidence="6 9" id="KW-0969">Cilium</keyword>
<dbReference type="Gene3D" id="1.25.40.10">
    <property type="entry name" value="Tetratricopeptide repeat domain"/>
    <property type="match status" value="2"/>
</dbReference>
<dbReference type="InterPro" id="IPR013105">
    <property type="entry name" value="TPR_2"/>
</dbReference>